<dbReference type="InterPro" id="IPR037123">
    <property type="entry name" value="PRibGlycinamide_synth_C_sf"/>
</dbReference>
<keyword evidence="13" id="KW-1185">Reference proteome</keyword>
<organism evidence="12 13">
    <name type="scientific">Ignicoccus hospitalis (strain KIN4/I / DSM 18386 / JCM 14125)</name>
    <dbReference type="NCBI Taxonomy" id="453591"/>
    <lineage>
        <taxon>Archaea</taxon>
        <taxon>Thermoproteota</taxon>
        <taxon>Thermoprotei</taxon>
        <taxon>Desulfurococcales</taxon>
        <taxon>Desulfurococcaceae</taxon>
        <taxon>Ignicoccus</taxon>
    </lineage>
</organism>
<reference evidence="12 13" key="1">
    <citation type="journal article" date="2008" name="Genome Biol.">
        <title>A genomic analysis of the archaeal system Ignicoccus hospitalis-Nanoarchaeum equitans.</title>
        <authorList>
            <person name="Podar M."/>
            <person name="Anderson I."/>
            <person name="Makarova K.S."/>
            <person name="Elkins J.G."/>
            <person name="Ivanova N."/>
            <person name="Wall M.A."/>
            <person name="Lykidis A."/>
            <person name="Mavromatis K."/>
            <person name="Sun H."/>
            <person name="Hudson M.E."/>
            <person name="Chen W."/>
            <person name="Deciu C."/>
            <person name="Hutchison D."/>
            <person name="Eads J.R."/>
            <person name="Anderson A."/>
            <person name="Fernandes F."/>
            <person name="Szeto E."/>
            <person name="Lapidus A."/>
            <person name="Kyrpides N.C."/>
            <person name="Saier M.H.Jr."/>
            <person name="Richardson P.M."/>
            <person name="Rachel R."/>
            <person name="Huber H."/>
            <person name="Eisen J.A."/>
            <person name="Koonin E.V."/>
            <person name="Keller M."/>
            <person name="Stetter K.O."/>
        </authorList>
    </citation>
    <scope>NUCLEOTIDE SEQUENCE [LARGE SCALE GENOMIC DNA]</scope>
    <source>
        <strain evidence="13">KIN4/I / DSM 18386 / JCM 14125</strain>
    </source>
</reference>
<protein>
    <recommendedName>
        <fullName evidence="2">phosphoribosylamine--glycine ligase</fullName>
        <ecNumber evidence="2">6.3.4.13</ecNumber>
    </recommendedName>
    <alternativeName>
        <fullName evidence="8">Glycinamide ribonucleotide synthetase</fullName>
    </alternativeName>
    <alternativeName>
        <fullName evidence="9">Phosphoribosylglycinamide synthetase</fullName>
    </alternativeName>
</protein>
<dbReference type="EMBL" id="CP000816">
    <property type="protein sequence ID" value="ABU81349.1"/>
    <property type="molecule type" value="Genomic_DNA"/>
</dbReference>
<evidence type="ECO:0000256" key="9">
    <source>
        <dbReference type="ARBA" id="ARBA00042864"/>
    </source>
</evidence>
<dbReference type="Gene3D" id="3.30.1490.20">
    <property type="entry name" value="ATP-grasp fold, A domain"/>
    <property type="match status" value="1"/>
</dbReference>
<dbReference type="SUPFAM" id="SSF56059">
    <property type="entry name" value="Glutathione synthetase ATP-binding domain-like"/>
    <property type="match status" value="1"/>
</dbReference>
<comment type="pathway">
    <text evidence="1">Purine metabolism; IMP biosynthesis via de novo pathway; N(1)-(5-phospho-D-ribosyl)glycinamide from 5-phospho-alpha-D-ribose 1-diphosphate: step 2/2.</text>
</comment>
<name>A8A8U7_IGNH4</name>
<dbReference type="eggNOG" id="arCOG04415">
    <property type="taxonomic scope" value="Archaea"/>
</dbReference>
<dbReference type="KEGG" id="iho:Igni_0165"/>
<evidence type="ECO:0000259" key="11">
    <source>
        <dbReference type="PROSITE" id="PS50975"/>
    </source>
</evidence>
<dbReference type="Proteomes" id="UP000000262">
    <property type="component" value="Chromosome"/>
</dbReference>
<accession>A8A8U7</accession>
<dbReference type="SMART" id="SM01210">
    <property type="entry name" value="GARS_C"/>
    <property type="match status" value="1"/>
</dbReference>
<evidence type="ECO:0000313" key="13">
    <source>
        <dbReference type="Proteomes" id="UP000000262"/>
    </source>
</evidence>
<proteinExistence type="inferred from homology"/>
<dbReference type="Pfam" id="PF02843">
    <property type="entry name" value="GARS_C"/>
    <property type="match status" value="1"/>
</dbReference>
<keyword evidence="6 10" id="KW-0067">ATP-binding</keyword>
<evidence type="ECO:0000256" key="8">
    <source>
        <dbReference type="ARBA" id="ARBA00042242"/>
    </source>
</evidence>
<dbReference type="InterPro" id="IPR020561">
    <property type="entry name" value="PRibGlycinamid_synth_ATP-grasp"/>
</dbReference>
<dbReference type="GO" id="GO:0004637">
    <property type="term" value="F:phosphoribosylamine-glycine ligase activity"/>
    <property type="evidence" value="ECO:0007669"/>
    <property type="project" value="UniProtKB-EC"/>
</dbReference>
<dbReference type="OrthoDB" id="146558at2157"/>
<dbReference type="PhylomeDB" id="A8A8U7"/>
<dbReference type="InterPro" id="IPR016185">
    <property type="entry name" value="PreATP-grasp_dom_sf"/>
</dbReference>
<dbReference type="HOGENOM" id="CLU_027420_3_0_2"/>
<dbReference type="SMART" id="SM01209">
    <property type="entry name" value="GARS_A"/>
    <property type="match status" value="1"/>
</dbReference>
<gene>
    <name evidence="12" type="ordered locus">Igni_0165</name>
</gene>
<dbReference type="Gene3D" id="3.30.470.20">
    <property type="entry name" value="ATP-grasp fold, B domain"/>
    <property type="match status" value="1"/>
</dbReference>
<dbReference type="EC" id="6.3.4.13" evidence="2"/>
<dbReference type="GO" id="GO:0046872">
    <property type="term" value="F:metal ion binding"/>
    <property type="evidence" value="ECO:0007669"/>
    <property type="project" value="InterPro"/>
</dbReference>
<dbReference type="PANTHER" id="PTHR43472">
    <property type="entry name" value="PHOSPHORIBOSYLAMINE--GLYCINE LIGASE"/>
    <property type="match status" value="1"/>
</dbReference>
<dbReference type="InterPro" id="IPR013815">
    <property type="entry name" value="ATP_grasp_subdomain_1"/>
</dbReference>
<dbReference type="SUPFAM" id="SSF51246">
    <property type="entry name" value="Rudiment single hybrid motif"/>
    <property type="match status" value="1"/>
</dbReference>
<keyword evidence="3 12" id="KW-0436">Ligase</keyword>
<dbReference type="InterPro" id="IPR020562">
    <property type="entry name" value="PRibGlycinamide_synth_N"/>
</dbReference>
<dbReference type="InterPro" id="IPR020560">
    <property type="entry name" value="PRibGlycinamide_synth_C-dom"/>
</dbReference>
<sequence length="461" mass="50268">MAGERVLLVGGGGREHAIGERLVSHGAVLGVAASNLNPGLLSLTKDSGGEFFKANPTSPQEVLEVAKKFKAELVVIGPEEPQFRGVTDALRAAGFTVFGASSKASEIEKSKVFARSIMKKYNIPGNLDFWFFESWEEAIEFLERAGNVAIKPARQAGGKGVKVISDVQAYLSEEKKKVKEEHAKRILTEVMAKYTDIKEKLLIEEKVDGVEYTVQAFTDGERVVPLPAVQDNPHLFVYDVGPETGGMGSVQGPGKLLPFITEEEYKVAVEILERVVEAIAKETGEKYVGAISAQMMLTTKGPVLIEFYSRLGDPEAVNVMNVVEGNVLEAMFEAAQGNLKTELGVREAASAVKCIAPMGYPERRDLTKGREVLVPECEGAKVYYASVDVKDGKLVSGGSRAVEVYAEGKSISEAAEKANACASKVKFVNWKSVWRPDIGGEWYIRRRSEVAELMRSVWGLR</sequence>
<dbReference type="InterPro" id="IPR000115">
    <property type="entry name" value="PRibGlycinamide_synth"/>
</dbReference>
<dbReference type="STRING" id="453591.Igni_0165"/>
<dbReference type="RefSeq" id="WP_011998201.1">
    <property type="nucleotide sequence ID" value="NC_009776.1"/>
</dbReference>
<dbReference type="AlphaFoldDB" id="A8A8U7"/>
<dbReference type="GO" id="GO:0005524">
    <property type="term" value="F:ATP binding"/>
    <property type="evidence" value="ECO:0007669"/>
    <property type="project" value="UniProtKB-UniRule"/>
</dbReference>
<dbReference type="PANTHER" id="PTHR43472:SF1">
    <property type="entry name" value="PHOSPHORIBOSYLAMINE--GLYCINE LIGASE, CHLOROPLASTIC"/>
    <property type="match status" value="1"/>
</dbReference>
<evidence type="ECO:0000256" key="4">
    <source>
        <dbReference type="ARBA" id="ARBA00022741"/>
    </source>
</evidence>
<keyword evidence="4 10" id="KW-0547">Nucleotide-binding</keyword>
<dbReference type="InterPro" id="IPR011761">
    <property type="entry name" value="ATP-grasp"/>
</dbReference>
<dbReference type="UniPathway" id="UPA00074">
    <property type="reaction ID" value="UER00125"/>
</dbReference>
<evidence type="ECO:0000256" key="1">
    <source>
        <dbReference type="ARBA" id="ARBA00005174"/>
    </source>
</evidence>
<feature type="domain" description="ATP-grasp" evidence="11">
    <location>
        <begin position="115"/>
        <end position="336"/>
    </location>
</feature>
<evidence type="ECO:0000256" key="5">
    <source>
        <dbReference type="ARBA" id="ARBA00022755"/>
    </source>
</evidence>
<evidence type="ECO:0000313" key="12">
    <source>
        <dbReference type="EMBL" id="ABU81349.1"/>
    </source>
</evidence>
<keyword evidence="5" id="KW-0658">Purine biosynthesis</keyword>
<dbReference type="Pfam" id="PF02844">
    <property type="entry name" value="GARS_N"/>
    <property type="match status" value="1"/>
</dbReference>
<dbReference type="GO" id="GO:0006189">
    <property type="term" value="P:'de novo' IMP biosynthetic process"/>
    <property type="evidence" value="ECO:0007669"/>
    <property type="project" value="UniProtKB-UniPathway"/>
</dbReference>
<evidence type="ECO:0000256" key="2">
    <source>
        <dbReference type="ARBA" id="ARBA00013255"/>
    </source>
</evidence>
<evidence type="ECO:0000256" key="10">
    <source>
        <dbReference type="PROSITE-ProRule" id="PRU00409"/>
    </source>
</evidence>
<dbReference type="Gene3D" id="3.90.600.10">
    <property type="entry name" value="Phosphoribosylglycinamide synthetase, C-terminal domain"/>
    <property type="match status" value="1"/>
</dbReference>
<evidence type="ECO:0000256" key="7">
    <source>
        <dbReference type="ARBA" id="ARBA00038345"/>
    </source>
</evidence>
<dbReference type="GO" id="GO:0009113">
    <property type="term" value="P:purine nucleobase biosynthetic process"/>
    <property type="evidence" value="ECO:0007669"/>
    <property type="project" value="InterPro"/>
</dbReference>
<dbReference type="NCBIfam" id="TIGR00877">
    <property type="entry name" value="purD"/>
    <property type="match status" value="1"/>
</dbReference>
<dbReference type="PROSITE" id="PS50975">
    <property type="entry name" value="ATP_GRASP"/>
    <property type="match status" value="1"/>
</dbReference>
<dbReference type="Pfam" id="PF01071">
    <property type="entry name" value="GARS_A"/>
    <property type="match status" value="1"/>
</dbReference>
<dbReference type="InterPro" id="IPR011054">
    <property type="entry name" value="Rudment_hybrid_motif"/>
</dbReference>
<evidence type="ECO:0000256" key="3">
    <source>
        <dbReference type="ARBA" id="ARBA00022598"/>
    </source>
</evidence>
<dbReference type="GeneID" id="5562812"/>
<evidence type="ECO:0000256" key="6">
    <source>
        <dbReference type="ARBA" id="ARBA00022840"/>
    </source>
</evidence>
<dbReference type="Gene3D" id="3.40.50.20">
    <property type="match status" value="1"/>
</dbReference>
<dbReference type="SUPFAM" id="SSF52440">
    <property type="entry name" value="PreATP-grasp domain"/>
    <property type="match status" value="1"/>
</dbReference>
<comment type="similarity">
    <text evidence="7">Belongs to the GARS family.</text>
</comment>